<evidence type="ECO:0000313" key="8">
    <source>
        <dbReference type="Proteomes" id="UP001597369"/>
    </source>
</evidence>
<dbReference type="Gene3D" id="3.40.30.10">
    <property type="entry name" value="Glutaredoxin"/>
    <property type="match status" value="1"/>
</dbReference>
<dbReference type="InterPro" id="IPR050553">
    <property type="entry name" value="Thioredoxin_ResA/DsbE_sf"/>
</dbReference>
<dbReference type="Proteomes" id="UP001597369">
    <property type="component" value="Unassembled WGS sequence"/>
</dbReference>
<sequence length="377" mass="41477">MKKILLTALLISPIMVFAQTGSYTLKGKVGSLNSPAKAYLIQAAENGRQTDSAMVKNGAFEFKGTVNSPRKAMLVLDHKGGGLESLRQGADVLEVYLEKGTISFTSPDSVAKAKFTGSKLNADNQKLRETLKPIQDKAQSLMAEYRSAPAAQQQSEAFQAEYADRYQVIVEEQNQILEKFIKANPQTLVSLDALVSLGGAAPEYSEVAPLFNSLSAEVKNSEVGKQYGQALDKLKVTALGATAPDFTQNTPEGKPVKLSDFKGKYVLIDFWASWCGPCRQENPNVVKVYNQYKDKNFTILGVSLDNEKGREAWLKAINDDQLTWTQVSDLQYWRNEVALQYGVQSIPQNFLIDPNGKIIAKNLRGEALGDKLAELIK</sequence>
<feature type="chain" id="PRO_5047305623" evidence="5">
    <location>
        <begin position="19"/>
        <end position="377"/>
    </location>
</feature>
<evidence type="ECO:0000256" key="1">
    <source>
        <dbReference type="ARBA" id="ARBA00004196"/>
    </source>
</evidence>
<dbReference type="CDD" id="cd02966">
    <property type="entry name" value="TlpA_like_family"/>
    <property type="match status" value="1"/>
</dbReference>
<dbReference type="Pfam" id="PF00578">
    <property type="entry name" value="AhpC-TSA"/>
    <property type="match status" value="1"/>
</dbReference>
<keyword evidence="5" id="KW-0732">Signal</keyword>
<protein>
    <submittedName>
        <fullName evidence="7">Redoxin domain-containing protein</fullName>
    </submittedName>
</protein>
<keyword evidence="2" id="KW-0201">Cytochrome c-type biogenesis</keyword>
<evidence type="ECO:0000256" key="3">
    <source>
        <dbReference type="ARBA" id="ARBA00023157"/>
    </source>
</evidence>
<dbReference type="InterPro" id="IPR025380">
    <property type="entry name" value="DUF4369"/>
</dbReference>
<gene>
    <name evidence="7" type="ORF">ACFSKU_03100</name>
</gene>
<evidence type="ECO:0000313" key="7">
    <source>
        <dbReference type="EMBL" id="MFD2065856.1"/>
    </source>
</evidence>
<evidence type="ECO:0000256" key="2">
    <source>
        <dbReference type="ARBA" id="ARBA00022748"/>
    </source>
</evidence>
<comment type="caution">
    <text evidence="7">The sequence shown here is derived from an EMBL/GenBank/DDBJ whole genome shotgun (WGS) entry which is preliminary data.</text>
</comment>
<evidence type="ECO:0000259" key="6">
    <source>
        <dbReference type="PROSITE" id="PS51352"/>
    </source>
</evidence>
<dbReference type="PROSITE" id="PS51352">
    <property type="entry name" value="THIOREDOXIN_2"/>
    <property type="match status" value="1"/>
</dbReference>
<name>A0ABW4WUI7_9BACT</name>
<organism evidence="7 8">
    <name type="scientific">Pontibacter silvestris</name>
    <dbReference type="NCBI Taxonomy" id="2305183"/>
    <lineage>
        <taxon>Bacteria</taxon>
        <taxon>Pseudomonadati</taxon>
        <taxon>Bacteroidota</taxon>
        <taxon>Cytophagia</taxon>
        <taxon>Cytophagales</taxon>
        <taxon>Hymenobacteraceae</taxon>
        <taxon>Pontibacter</taxon>
    </lineage>
</organism>
<feature type="signal peptide" evidence="5">
    <location>
        <begin position="1"/>
        <end position="18"/>
    </location>
</feature>
<dbReference type="InterPro" id="IPR013766">
    <property type="entry name" value="Thioredoxin_domain"/>
</dbReference>
<dbReference type="Pfam" id="PF14289">
    <property type="entry name" value="DUF4369"/>
    <property type="match status" value="1"/>
</dbReference>
<dbReference type="InterPro" id="IPR000866">
    <property type="entry name" value="AhpC/TSA"/>
</dbReference>
<dbReference type="InterPro" id="IPR017937">
    <property type="entry name" value="Thioredoxin_CS"/>
</dbReference>
<dbReference type="PROSITE" id="PS00194">
    <property type="entry name" value="THIOREDOXIN_1"/>
    <property type="match status" value="1"/>
</dbReference>
<keyword evidence="8" id="KW-1185">Reference proteome</keyword>
<keyword evidence="4" id="KW-0676">Redox-active center</keyword>
<dbReference type="InterPro" id="IPR036249">
    <property type="entry name" value="Thioredoxin-like_sf"/>
</dbReference>
<dbReference type="SUPFAM" id="SSF52833">
    <property type="entry name" value="Thioredoxin-like"/>
    <property type="match status" value="1"/>
</dbReference>
<evidence type="ECO:0000256" key="4">
    <source>
        <dbReference type="ARBA" id="ARBA00023284"/>
    </source>
</evidence>
<accession>A0ABW4WUI7</accession>
<proteinExistence type="predicted"/>
<dbReference type="EMBL" id="JBHUHV010000011">
    <property type="protein sequence ID" value="MFD2065856.1"/>
    <property type="molecule type" value="Genomic_DNA"/>
</dbReference>
<reference evidence="8" key="1">
    <citation type="journal article" date="2019" name="Int. J. Syst. Evol. Microbiol.">
        <title>The Global Catalogue of Microorganisms (GCM) 10K type strain sequencing project: providing services to taxonomists for standard genome sequencing and annotation.</title>
        <authorList>
            <consortium name="The Broad Institute Genomics Platform"/>
            <consortium name="The Broad Institute Genome Sequencing Center for Infectious Disease"/>
            <person name="Wu L."/>
            <person name="Ma J."/>
        </authorList>
    </citation>
    <scope>NUCLEOTIDE SEQUENCE [LARGE SCALE GENOMIC DNA]</scope>
    <source>
        <strain evidence="8">JCM 16545</strain>
    </source>
</reference>
<comment type="subcellular location">
    <subcellularLocation>
        <location evidence="1">Cell envelope</location>
    </subcellularLocation>
</comment>
<dbReference type="PANTHER" id="PTHR42852:SF6">
    <property type="entry name" value="THIOL:DISULFIDE INTERCHANGE PROTEIN DSBE"/>
    <property type="match status" value="1"/>
</dbReference>
<feature type="domain" description="Thioredoxin" evidence="6">
    <location>
        <begin position="237"/>
        <end position="377"/>
    </location>
</feature>
<evidence type="ECO:0000256" key="5">
    <source>
        <dbReference type="SAM" id="SignalP"/>
    </source>
</evidence>
<dbReference type="RefSeq" id="WP_229962269.1">
    <property type="nucleotide sequence ID" value="NZ_JAJJWI010000020.1"/>
</dbReference>
<dbReference type="PANTHER" id="PTHR42852">
    <property type="entry name" value="THIOL:DISULFIDE INTERCHANGE PROTEIN DSBE"/>
    <property type="match status" value="1"/>
</dbReference>
<keyword evidence="3" id="KW-1015">Disulfide bond</keyword>